<protein>
    <submittedName>
        <fullName evidence="2">Uncharacterized protein</fullName>
    </submittedName>
</protein>
<sequence length="142" mass="14187">MRPLLLMSLSQSLHLIVVVDELEDLQAALEAALSLLSLPAGPPGLILVYLLAAGDLPYVIYRTPGPHLVAQNTHLLEHSFLRVRDLKHSPAVIPGPDSGGGASGSAGAAIGKGGGTGGSSGKAGASTATGSTSPHEEAAVPS</sequence>
<evidence type="ECO:0000313" key="3">
    <source>
        <dbReference type="Proteomes" id="UP000292702"/>
    </source>
</evidence>
<feature type="compositionally biased region" description="Gly residues" evidence="1">
    <location>
        <begin position="97"/>
        <end position="121"/>
    </location>
</feature>
<proteinExistence type="predicted"/>
<reference evidence="2 3" key="1">
    <citation type="submission" date="2018-11" db="EMBL/GenBank/DDBJ databases">
        <title>Genome assembly of Steccherinum ochraceum LE-BIN_3174, the white-rot fungus of the Steccherinaceae family (The Residual Polyporoid clade, Polyporales, Basidiomycota).</title>
        <authorList>
            <person name="Fedorova T.V."/>
            <person name="Glazunova O.A."/>
            <person name="Landesman E.O."/>
            <person name="Moiseenko K.V."/>
            <person name="Psurtseva N.V."/>
            <person name="Savinova O.S."/>
            <person name="Shakhova N.V."/>
            <person name="Tyazhelova T.V."/>
            <person name="Vasina D.V."/>
        </authorList>
    </citation>
    <scope>NUCLEOTIDE SEQUENCE [LARGE SCALE GENOMIC DNA]</scope>
    <source>
        <strain evidence="2 3">LE-BIN_3174</strain>
    </source>
</reference>
<evidence type="ECO:0000256" key="1">
    <source>
        <dbReference type="SAM" id="MobiDB-lite"/>
    </source>
</evidence>
<gene>
    <name evidence="2" type="ORF">EIP91_011268</name>
</gene>
<evidence type="ECO:0000313" key="2">
    <source>
        <dbReference type="EMBL" id="TCD59873.1"/>
    </source>
</evidence>
<dbReference type="EMBL" id="RWJN01000713">
    <property type="protein sequence ID" value="TCD59873.1"/>
    <property type="molecule type" value="Genomic_DNA"/>
</dbReference>
<comment type="caution">
    <text evidence="2">The sequence shown here is derived from an EMBL/GenBank/DDBJ whole genome shotgun (WGS) entry which is preliminary data.</text>
</comment>
<feature type="compositionally biased region" description="Low complexity" evidence="1">
    <location>
        <begin position="122"/>
        <end position="133"/>
    </location>
</feature>
<accession>A0A4R0R2C9</accession>
<organism evidence="2 3">
    <name type="scientific">Steccherinum ochraceum</name>
    <dbReference type="NCBI Taxonomy" id="92696"/>
    <lineage>
        <taxon>Eukaryota</taxon>
        <taxon>Fungi</taxon>
        <taxon>Dikarya</taxon>
        <taxon>Basidiomycota</taxon>
        <taxon>Agaricomycotina</taxon>
        <taxon>Agaricomycetes</taxon>
        <taxon>Polyporales</taxon>
        <taxon>Steccherinaceae</taxon>
        <taxon>Steccherinum</taxon>
    </lineage>
</organism>
<dbReference type="AlphaFoldDB" id="A0A4R0R2C9"/>
<name>A0A4R0R2C9_9APHY</name>
<dbReference type="Proteomes" id="UP000292702">
    <property type="component" value="Unassembled WGS sequence"/>
</dbReference>
<keyword evidence="3" id="KW-1185">Reference proteome</keyword>
<feature type="region of interest" description="Disordered" evidence="1">
    <location>
        <begin position="91"/>
        <end position="142"/>
    </location>
</feature>